<dbReference type="CDD" id="cd01556">
    <property type="entry name" value="EPSP_synthase"/>
    <property type="match status" value="1"/>
</dbReference>
<evidence type="ECO:0000256" key="2">
    <source>
        <dbReference type="ARBA" id="ARBA00009948"/>
    </source>
</evidence>
<dbReference type="GO" id="GO:0003866">
    <property type="term" value="F:3-phosphoshikimate 1-carboxyvinyltransferase activity"/>
    <property type="evidence" value="ECO:0007669"/>
    <property type="project" value="UniProtKB-UniRule"/>
</dbReference>
<keyword evidence="11" id="KW-1185">Reference proteome</keyword>
<dbReference type="PANTHER" id="PTHR21090:SF5">
    <property type="entry name" value="PENTAFUNCTIONAL AROM POLYPEPTIDE"/>
    <property type="match status" value="1"/>
</dbReference>
<dbReference type="EMBL" id="OBQK01000005">
    <property type="protein sequence ID" value="SOC55607.1"/>
    <property type="molecule type" value="Genomic_DNA"/>
</dbReference>
<dbReference type="AlphaFoldDB" id="A0A285VNX4"/>
<evidence type="ECO:0000256" key="7">
    <source>
        <dbReference type="ARBA" id="ARBA00044633"/>
    </source>
</evidence>
<feature type="binding site" evidence="8">
    <location>
        <position position="170"/>
    </location>
    <ligand>
        <name>3-phosphoshikimate</name>
        <dbReference type="ChEBI" id="CHEBI:145989"/>
    </ligand>
</feature>
<comment type="caution">
    <text evidence="8">Lacks conserved residue(s) required for the propagation of feature annotation.</text>
</comment>
<reference evidence="11" key="1">
    <citation type="submission" date="2017-08" db="EMBL/GenBank/DDBJ databases">
        <authorList>
            <person name="Varghese N."/>
            <person name="Submissions S."/>
        </authorList>
    </citation>
    <scope>NUCLEOTIDE SEQUENCE [LARGE SCALE GENOMIC DNA]</scope>
    <source>
        <strain evidence="11">USBA17B2</strain>
    </source>
</reference>
<feature type="binding site" evidence="8">
    <location>
        <position position="171"/>
    </location>
    <ligand>
        <name>3-phosphoshikimate</name>
        <dbReference type="ChEBI" id="CHEBI:145989"/>
    </ligand>
</feature>
<comment type="subcellular location">
    <subcellularLocation>
        <location evidence="8">Cytoplasm</location>
    </subcellularLocation>
</comment>
<dbReference type="Pfam" id="PF00275">
    <property type="entry name" value="EPSP_synthase"/>
    <property type="match status" value="1"/>
</dbReference>
<evidence type="ECO:0000259" key="9">
    <source>
        <dbReference type="Pfam" id="PF00275"/>
    </source>
</evidence>
<feature type="binding site" evidence="8">
    <location>
        <position position="26"/>
    </location>
    <ligand>
        <name>3-phosphoshikimate</name>
        <dbReference type="ChEBI" id="CHEBI:145989"/>
    </ligand>
</feature>
<dbReference type="Proteomes" id="UP000219688">
    <property type="component" value="Unassembled WGS sequence"/>
</dbReference>
<feature type="binding site" evidence="8">
    <location>
        <position position="124"/>
    </location>
    <ligand>
        <name>phosphoenolpyruvate</name>
        <dbReference type="ChEBI" id="CHEBI:58702"/>
    </ligand>
</feature>
<dbReference type="UniPathway" id="UPA00053">
    <property type="reaction ID" value="UER00089"/>
</dbReference>
<comment type="similarity">
    <text evidence="2 8">Belongs to the EPSP synthase family.</text>
</comment>
<dbReference type="NCBIfam" id="TIGR01356">
    <property type="entry name" value="aroA"/>
    <property type="match status" value="1"/>
</dbReference>
<evidence type="ECO:0000256" key="6">
    <source>
        <dbReference type="ARBA" id="ARBA00023141"/>
    </source>
</evidence>
<dbReference type="InterPro" id="IPR001986">
    <property type="entry name" value="Enolpyruvate_Tfrase_dom"/>
</dbReference>
<dbReference type="PANTHER" id="PTHR21090">
    <property type="entry name" value="AROM/DEHYDROQUINATE SYNTHASE"/>
    <property type="match status" value="1"/>
</dbReference>
<feature type="binding site" evidence="8">
    <location>
        <position position="26"/>
    </location>
    <ligand>
        <name>phosphoenolpyruvate</name>
        <dbReference type="ChEBI" id="CHEBI:58702"/>
    </ligand>
</feature>
<feature type="binding site" evidence="8">
    <location>
        <position position="316"/>
    </location>
    <ligand>
        <name>3-phosphoshikimate</name>
        <dbReference type="ChEBI" id="CHEBI:145989"/>
    </ligand>
</feature>
<evidence type="ECO:0000256" key="1">
    <source>
        <dbReference type="ARBA" id="ARBA00004811"/>
    </source>
</evidence>
<feature type="binding site" evidence="8">
    <location>
        <position position="347"/>
    </location>
    <ligand>
        <name>phosphoenolpyruvate</name>
        <dbReference type="ChEBI" id="CHEBI:58702"/>
    </ligand>
</feature>
<feature type="binding site" evidence="8">
    <location>
        <position position="31"/>
    </location>
    <ligand>
        <name>3-phosphoshikimate</name>
        <dbReference type="ChEBI" id="CHEBI:145989"/>
    </ligand>
</feature>
<gene>
    <name evidence="8" type="primary">aroA</name>
    <name evidence="10" type="ORF">SAMN05421879_105168</name>
</gene>
<proteinExistence type="inferred from homology"/>
<dbReference type="RefSeq" id="WP_097188067.1">
    <property type="nucleotide sequence ID" value="NZ_OBQK01000005.1"/>
</dbReference>
<evidence type="ECO:0000256" key="3">
    <source>
        <dbReference type="ARBA" id="ARBA00022490"/>
    </source>
</evidence>
<feature type="binding site" evidence="8">
    <location>
        <position position="413"/>
    </location>
    <ligand>
        <name>phosphoenolpyruvate</name>
        <dbReference type="ChEBI" id="CHEBI:58702"/>
    </ligand>
</feature>
<comment type="pathway">
    <text evidence="1 8">Metabolic intermediate biosynthesis; chorismate biosynthesis; chorismate from D-erythrose 4-phosphate and phosphoenolpyruvate: step 6/7.</text>
</comment>
<feature type="binding site" evidence="8">
    <location>
        <position position="96"/>
    </location>
    <ligand>
        <name>phosphoenolpyruvate</name>
        <dbReference type="ChEBI" id="CHEBI:58702"/>
    </ligand>
</feature>
<evidence type="ECO:0000256" key="4">
    <source>
        <dbReference type="ARBA" id="ARBA00022605"/>
    </source>
</evidence>
<sequence length="437" mass="45781">MTPPSPWAAPHPGAPVDAVVHVPGSKSLTNRWLVLAALADGPCTIRRPLRSRDSERMVDALRGLGCHVDDSSDEVWSVVPAPALTGGVRLDAGQAGTVMRFVPPLAAMADGPVLLDGHETARTRPVGPVLEALRSLGVQVDDGGRGTMPFTVHGRGALDGGEVTIDASASSQFVSALLLAAARFRDGLTLRHHGVGVPSAAHLDMTLQVLEEVGVRTARPDARTWRVEPGPVRAFDRSVEPDLSSAAPFLALAAVTGGRVTVRGWPPSTTQPGAWLPGALERMGARCRTTTEGLEVRGPAPGTLHGVDHDLSDVGELTPVVAALAALADRPGRLGGVAHLRGHETDRLDALVTEITRLGGRAEETEDGLVIDPTPLHGAELQTYHDHRMAMFAAVVGAAVPGVRVVDVATADKTFPGFDVAWERAAATRLEHPGPSR</sequence>
<feature type="binding site" evidence="8">
    <location>
        <position position="172"/>
    </location>
    <ligand>
        <name>phosphoenolpyruvate</name>
        <dbReference type="ChEBI" id="CHEBI:58702"/>
    </ligand>
</feature>
<dbReference type="HAMAP" id="MF_00210">
    <property type="entry name" value="EPSP_synth"/>
    <property type="match status" value="1"/>
</dbReference>
<dbReference type="InterPro" id="IPR036968">
    <property type="entry name" value="Enolpyruvate_Tfrase_sf"/>
</dbReference>
<keyword evidence="3 8" id="KW-0963">Cytoplasm</keyword>
<dbReference type="InterPro" id="IPR013792">
    <property type="entry name" value="RNA3'P_cycl/enolpyr_Trfase_a/b"/>
</dbReference>
<feature type="binding site" evidence="8">
    <location>
        <position position="343"/>
    </location>
    <ligand>
        <name>3-phosphoshikimate</name>
        <dbReference type="ChEBI" id="CHEBI:145989"/>
    </ligand>
</feature>
<evidence type="ECO:0000256" key="8">
    <source>
        <dbReference type="HAMAP-Rule" id="MF_00210"/>
    </source>
</evidence>
<keyword evidence="4 8" id="KW-0028">Amino-acid biosynthesis</keyword>
<feature type="domain" description="Enolpyruvate transferase" evidence="9">
    <location>
        <begin position="12"/>
        <end position="418"/>
    </location>
</feature>
<dbReference type="GO" id="GO:0009423">
    <property type="term" value="P:chorismate biosynthetic process"/>
    <property type="evidence" value="ECO:0007669"/>
    <property type="project" value="UniProtKB-UniRule"/>
</dbReference>
<evidence type="ECO:0000313" key="11">
    <source>
        <dbReference type="Proteomes" id="UP000219688"/>
    </source>
</evidence>
<evidence type="ECO:0000313" key="10">
    <source>
        <dbReference type="EMBL" id="SOC55607.1"/>
    </source>
</evidence>
<feature type="binding site" evidence="8">
    <location>
        <position position="172"/>
    </location>
    <ligand>
        <name>3-phosphoshikimate</name>
        <dbReference type="ChEBI" id="CHEBI:145989"/>
    </ligand>
</feature>
<evidence type="ECO:0000256" key="5">
    <source>
        <dbReference type="ARBA" id="ARBA00022679"/>
    </source>
</evidence>
<dbReference type="PIRSF" id="PIRSF000505">
    <property type="entry name" value="EPSPS"/>
    <property type="match status" value="1"/>
</dbReference>
<accession>A0A285VNX4</accession>
<dbReference type="EC" id="2.5.1.19" evidence="8"/>
<protein>
    <recommendedName>
        <fullName evidence="8">3-phosphoshikimate 1-carboxyvinyltransferase</fullName>
        <ecNumber evidence="8">2.5.1.19</ecNumber>
    </recommendedName>
    <alternativeName>
        <fullName evidence="8">5-enolpyruvylshikimate-3-phosphate synthase</fullName>
        <shortName evidence="8">EPSP synthase</shortName>
        <shortName evidence="8">EPSPS</shortName>
    </alternativeName>
</protein>
<comment type="catalytic activity">
    <reaction evidence="7">
        <text>3-phosphoshikimate + phosphoenolpyruvate = 5-O-(1-carboxyvinyl)-3-phosphoshikimate + phosphate</text>
        <dbReference type="Rhea" id="RHEA:21256"/>
        <dbReference type="ChEBI" id="CHEBI:43474"/>
        <dbReference type="ChEBI" id="CHEBI:57701"/>
        <dbReference type="ChEBI" id="CHEBI:58702"/>
        <dbReference type="ChEBI" id="CHEBI:145989"/>
        <dbReference type="EC" id="2.5.1.19"/>
    </reaction>
    <physiologicalReaction direction="left-to-right" evidence="7">
        <dbReference type="Rhea" id="RHEA:21257"/>
    </physiologicalReaction>
</comment>
<dbReference type="PROSITE" id="PS00885">
    <property type="entry name" value="EPSP_SYNTHASE_2"/>
    <property type="match status" value="1"/>
</dbReference>
<dbReference type="FunFam" id="3.65.10.10:FF:000010">
    <property type="entry name" value="3-phosphoshikimate 1-carboxyvinyltransferase"/>
    <property type="match status" value="1"/>
</dbReference>
<feature type="binding site" evidence="8">
    <location>
        <position position="199"/>
    </location>
    <ligand>
        <name>3-phosphoshikimate</name>
        <dbReference type="ChEBI" id="CHEBI:145989"/>
    </ligand>
</feature>
<name>A0A285VNX4_9MICO</name>
<organism evidence="10 11">
    <name type="scientific">Ornithinimicrobium cerasi</name>
    <dbReference type="NCBI Taxonomy" id="2248773"/>
    <lineage>
        <taxon>Bacteria</taxon>
        <taxon>Bacillati</taxon>
        <taxon>Actinomycetota</taxon>
        <taxon>Actinomycetes</taxon>
        <taxon>Micrococcales</taxon>
        <taxon>Ornithinimicrobiaceae</taxon>
        <taxon>Ornithinimicrobium</taxon>
    </lineage>
</organism>
<dbReference type="GO" id="GO:0005737">
    <property type="term" value="C:cytoplasm"/>
    <property type="evidence" value="ECO:0007669"/>
    <property type="project" value="UniProtKB-SubCell"/>
</dbReference>
<dbReference type="InterPro" id="IPR023193">
    <property type="entry name" value="EPSP_synthase_CS"/>
</dbReference>
<dbReference type="GO" id="GO:0008652">
    <property type="term" value="P:amino acid biosynthetic process"/>
    <property type="evidence" value="ECO:0007669"/>
    <property type="project" value="UniProtKB-KW"/>
</dbReference>
<feature type="active site" description="Proton acceptor" evidence="8">
    <location>
        <position position="316"/>
    </location>
</feature>
<dbReference type="Gene3D" id="3.65.10.10">
    <property type="entry name" value="Enolpyruvate transferase domain"/>
    <property type="match status" value="2"/>
</dbReference>
<dbReference type="InterPro" id="IPR006264">
    <property type="entry name" value="EPSP_synthase"/>
</dbReference>
<feature type="binding site" evidence="8">
    <location>
        <position position="27"/>
    </location>
    <ligand>
        <name>3-phosphoshikimate</name>
        <dbReference type="ChEBI" id="CHEBI:145989"/>
    </ligand>
</feature>
<feature type="binding site" evidence="8">
    <location>
        <position position="388"/>
    </location>
    <ligand>
        <name>phosphoenolpyruvate</name>
        <dbReference type="ChEBI" id="CHEBI:58702"/>
    </ligand>
</feature>
<dbReference type="SUPFAM" id="SSF55205">
    <property type="entry name" value="EPT/RTPC-like"/>
    <property type="match status" value="1"/>
</dbReference>
<dbReference type="FunFam" id="3.65.10.10:FF:000011">
    <property type="entry name" value="3-phosphoshikimate 1-carboxyvinyltransferase"/>
    <property type="match status" value="1"/>
</dbReference>
<dbReference type="GO" id="GO:0009073">
    <property type="term" value="P:aromatic amino acid family biosynthetic process"/>
    <property type="evidence" value="ECO:0007669"/>
    <property type="project" value="UniProtKB-KW"/>
</dbReference>
<comment type="function">
    <text evidence="8">Catalyzes the transfer of the enolpyruvyl moiety of phosphoenolpyruvate (PEP) to the 5-hydroxyl of shikimate-3-phosphate (S3P) to produce enolpyruvyl shikimate-3-phosphate and inorganic phosphate.</text>
</comment>
<keyword evidence="5 8" id="KW-0808">Transferase</keyword>
<comment type="subunit">
    <text evidence="8">Monomer.</text>
</comment>
<keyword evidence="6 8" id="KW-0057">Aromatic amino acid biosynthesis</keyword>